<dbReference type="eggNOG" id="KOG4299">
    <property type="taxonomic scope" value="Eukaryota"/>
</dbReference>
<dbReference type="SUPFAM" id="SSF57903">
    <property type="entry name" value="FYVE/PHD zinc finger"/>
    <property type="match status" value="2"/>
</dbReference>
<dbReference type="GO" id="GO:0008270">
    <property type="term" value="F:zinc ion binding"/>
    <property type="evidence" value="ECO:0007669"/>
    <property type="project" value="UniProtKB-KW"/>
</dbReference>
<dbReference type="CDD" id="cd15534">
    <property type="entry name" value="PHD2_PHF12_Rco1"/>
    <property type="match status" value="1"/>
</dbReference>
<name>A0A099NZP3_PICKU</name>
<feature type="domain" description="PHD-type" evidence="6">
    <location>
        <begin position="183"/>
        <end position="231"/>
    </location>
</feature>
<dbReference type="PROSITE" id="PS50016">
    <property type="entry name" value="ZF_PHD_2"/>
    <property type="match status" value="2"/>
</dbReference>
<dbReference type="AlphaFoldDB" id="A0A099NZP3"/>
<dbReference type="InterPro" id="IPR019786">
    <property type="entry name" value="Zinc_finger_PHD-type_CS"/>
</dbReference>
<feature type="region of interest" description="Disordered" evidence="5">
    <location>
        <begin position="1"/>
        <end position="50"/>
    </location>
</feature>
<protein>
    <recommendedName>
        <fullName evidence="6">PHD-type domain-containing protein</fullName>
    </recommendedName>
</protein>
<dbReference type="InterPro" id="IPR019787">
    <property type="entry name" value="Znf_PHD-finger"/>
</dbReference>
<dbReference type="HOGENOM" id="CLU_016350_0_0_1"/>
<feature type="domain" description="PHD-type" evidence="6">
    <location>
        <begin position="318"/>
        <end position="370"/>
    </location>
</feature>
<dbReference type="Pfam" id="PF00628">
    <property type="entry name" value="PHD"/>
    <property type="match status" value="2"/>
</dbReference>
<dbReference type="PANTHER" id="PTHR47636">
    <property type="entry name" value="TRANSCRIPTIONAL REGULATORY PROTEIN RCO1"/>
    <property type="match status" value="1"/>
</dbReference>
<dbReference type="InterPro" id="IPR013083">
    <property type="entry name" value="Znf_RING/FYVE/PHD"/>
</dbReference>
<dbReference type="InterPro" id="IPR052819">
    <property type="entry name" value="Chromatin_regulatory_protein"/>
</dbReference>
<sequence length="551" mass="62218">MLRKSEKNNNAIPQRRLRASRLSATQSSTDVSGNGGGDGETDGVNAFTEPPLGDSIIVTGQKIEESPTVKIKKELGVFSKGKSSENSLDDSRLQKYVEGLKDRKEVEESTVLSDIRTPLITRENVVSKVGKANSKKNRKKHQLLNRPKDFLDISKKLALGSLSPSDSPAQPVASSADEGVENNDYCSCCGMTGMFLCCESCPKSYHFHCINPPIDPNNLPEFWYCKECIKKKAKREALSANSLTVNVGIFSKLFDNILFQDPISFQVPKEIIESFEHISSDRLGDFNDDSFKPAKTYKQLIKEYDDPLNGVYDANGNPYFCYKCGESGLNNEIINCDYCDLSWHLDCVDPPLASVKKLGTKWKCPAHVDDLYKPIRKFKDQSVVPISSIENFENVMGKLPINANIQINNIEDKLDALKNQIKTLHGNNHDTSKLKFSNLTFQINEEDIVLNFIKQNKVKRLNENTKNIETLMKLQPTLKDYVLSLSQLSNRNILDNEFRVSNLQKLLKVADEELKVELNEFSKEELRELLLVKKMLLRKGKDKVMQFLKSS</sequence>
<dbReference type="EMBL" id="JQFK01000035">
    <property type="protein sequence ID" value="KGK37474.1"/>
    <property type="molecule type" value="Genomic_DNA"/>
</dbReference>
<dbReference type="GO" id="GO:0006357">
    <property type="term" value="P:regulation of transcription by RNA polymerase II"/>
    <property type="evidence" value="ECO:0007669"/>
    <property type="project" value="TreeGrafter"/>
</dbReference>
<evidence type="ECO:0000256" key="1">
    <source>
        <dbReference type="ARBA" id="ARBA00022723"/>
    </source>
</evidence>
<reference evidence="9" key="1">
    <citation type="journal article" date="2014" name="Microb. Cell Fact.">
        <title>Exploiting Issatchenkia orientalis SD108 for succinic acid production.</title>
        <authorList>
            <person name="Xiao H."/>
            <person name="Shao Z."/>
            <person name="Jiang Y."/>
            <person name="Dole S."/>
            <person name="Zhao H."/>
        </authorList>
    </citation>
    <scope>NUCLEOTIDE SEQUENCE [LARGE SCALE GENOMIC DNA]</scope>
    <source>
        <strain evidence="9">SD108</strain>
    </source>
</reference>
<dbReference type="CDD" id="cd15535">
    <property type="entry name" value="PHD1_Rco1"/>
    <property type="match status" value="1"/>
</dbReference>
<evidence type="ECO:0000256" key="4">
    <source>
        <dbReference type="PROSITE-ProRule" id="PRU00146"/>
    </source>
</evidence>
<evidence type="ECO:0000256" key="2">
    <source>
        <dbReference type="ARBA" id="ARBA00022771"/>
    </source>
</evidence>
<reference evidence="7" key="2">
    <citation type="submission" date="2014-08" db="EMBL/GenBank/DDBJ databases">
        <title>Exploiting Issatchenkia orientalis SD108 for Succinic Acid Production.</title>
        <authorList>
            <person name="Xiao H."/>
            <person name="Shao Z."/>
            <person name="Jiang Y."/>
            <person name="Dole S."/>
            <person name="Zhao H."/>
        </authorList>
    </citation>
    <scope>NUCLEOTIDE SEQUENCE [LARGE SCALE GENOMIC DNA]</scope>
    <source>
        <strain evidence="7">SD108</strain>
    </source>
</reference>
<keyword evidence="2 4" id="KW-0863">Zinc-finger</keyword>
<accession>A0A099NZP3</accession>
<evidence type="ECO:0000256" key="3">
    <source>
        <dbReference type="ARBA" id="ARBA00022833"/>
    </source>
</evidence>
<evidence type="ECO:0000313" key="8">
    <source>
        <dbReference type="EMBL" id="OUT19872.1"/>
    </source>
</evidence>
<evidence type="ECO:0000256" key="5">
    <source>
        <dbReference type="SAM" id="MobiDB-lite"/>
    </source>
</evidence>
<gene>
    <name evidence="8" type="ORF">CAS74_004991</name>
    <name evidence="7" type="ORF">JL09_g3368</name>
</gene>
<evidence type="ECO:0000313" key="9">
    <source>
        <dbReference type="Proteomes" id="UP000029867"/>
    </source>
</evidence>
<evidence type="ECO:0000313" key="10">
    <source>
        <dbReference type="Proteomes" id="UP000195871"/>
    </source>
</evidence>
<keyword evidence="3" id="KW-0862">Zinc</keyword>
<organism evidence="7 9">
    <name type="scientific">Pichia kudriavzevii</name>
    <name type="common">Yeast</name>
    <name type="synonym">Issatchenkia orientalis</name>
    <dbReference type="NCBI Taxonomy" id="4909"/>
    <lineage>
        <taxon>Eukaryota</taxon>
        <taxon>Fungi</taxon>
        <taxon>Dikarya</taxon>
        <taxon>Ascomycota</taxon>
        <taxon>Saccharomycotina</taxon>
        <taxon>Pichiomycetes</taxon>
        <taxon>Pichiales</taxon>
        <taxon>Pichiaceae</taxon>
        <taxon>Pichia</taxon>
    </lineage>
</organism>
<dbReference type="Proteomes" id="UP000195871">
    <property type="component" value="Unassembled WGS sequence"/>
</dbReference>
<dbReference type="GO" id="GO:0032221">
    <property type="term" value="C:Rpd3S complex"/>
    <property type="evidence" value="ECO:0007669"/>
    <property type="project" value="TreeGrafter"/>
</dbReference>
<dbReference type="Proteomes" id="UP000029867">
    <property type="component" value="Unassembled WGS sequence"/>
</dbReference>
<dbReference type="SMART" id="SM00249">
    <property type="entry name" value="PHD"/>
    <property type="match status" value="2"/>
</dbReference>
<proteinExistence type="predicted"/>
<evidence type="ECO:0000313" key="7">
    <source>
        <dbReference type="EMBL" id="KGK37474.1"/>
    </source>
</evidence>
<keyword evidence="1" id="KW-0479">Metal-binding</keyword>
<dbReference type="InterPro" id="IPR001965">
    <property type="entry name" value="Znf_PHD"/>
</dbReference>
<dbReference type="VEuPathDB" id="FungiDB:C5L36_0B00190"/>
<dbReference type="EMBL" id="NHMM01000010">
    <property type="protein sequence ID" value="OUT19872.1"/>
    <property type="molecule type" value="Genomic_DNA"/>
</dbReference>
<evidence type="ECO:0000259" key="6">
    <source>
        <dbReference type="PROSITE" id="PS50016"/>
    </source>
</evidence>
<reference evidence="8 10" key="3">
    <citation type="submission" date="2017-05" db="EMBL/GenBank/DDBJ databases">
        <title>The Genome Sequence of Candida krusei Ckrusei653.</title>
        <authorList>
            <person name="Cuomo C."/>
            <person name="Forche A."/>
            <person name="Young S."/>
            <person name="Abouelleil A."/>
            <person name="Cao P."/>
            <person name="Chapman S."/>
            <person name="Cusick C."/>
            <person name="Shea T."/>
            <person name="Nusbaum C."/>
            <person name="Birren B."/>
        </authorList>
    </citation>
    <scope>NUCLEOTIDE SEQUENCE [LARGE SCALE GENOMIC DNA]</scope>
    <source>
        <strain evidence="8 10">Ckrusei653</strain>
    </source>
</reference>
<dbReference type="InterPro" id="IPR011011">
    <property type="entry name" value="Znf_FYVE_PHD"/>
</dbReference>
<dbReference type="Gene3D" id="3.30.40.10">
    <property type="entry name" value="Zinc/RING finger domain, C3HC4 (zinc finger)"/>
    <property type="match status" value="2"/>
</dbReference>
<dbReference type="PANTHER" id="PTHR47636:SF1">
    <property type="entry name" value="TRANSCRIPTIONAL REGULATORY PROTEIN RCO1"/>
    <property type="match status" value="1"/>
</dbReference>
<comment type="caution">
    <text evidence="7">The sequence shown here is derived from an EMBL/GenBank/DDBJ whole genome shotgun (WGS) entry which is preliminary data.</text>
</comment>
<dbReference type="PROSITE" id="PS01359">
    <property type="entry name" value="ZF_PHD_1"/>
    <property type="match status" value="1"/>
</dbReference>